<accession>A0A1J1JG58</accession>
<dbReference type="GO" id="GO:0016887">
    <property type="term" value="F:ATP hydrolysis activity"/>
    <property type="evidence" value="ECO:0007669"/>
    <property type="project" value="InterPro"/>
</dbReference>
<sequence>MKIISLRLKNNFLGWDFDEIKFSSNLTLFVGVSGAGKTQILRAIIDLRRIANGQAINGLEWKIIFSTVKGTLVFALEYMKNLYTL</sequence>
<dbReference type="Pfam" id="PF13476">
    <property type="entry name" value="AAA_23"/>
    <property type="match status" value="1"/>
</dbReference>
<dbReference type="InterPro" id="IPR027417">
    <property type="entry name" value="P-loop_NTPase"/>
</dbReference>
<gene>
    <name evidence="1" type="ORF">PLAM_2405</name>
</gene>
<dbReference type="GO" id="GO:0006302">
    <property type="term" value="P:double-strand break repair"/>
    <property type="evidence" value="ECO:0007669"/>
    <property type="project" value="InterPro"/>
</dbReference>
<dbReference type="AlphaFoldDB" id="A0A1J1JG58"/>
<organism evidence="1">
    <name type="scientific">Planktothrix agardhii</name>
    <name type="common">Oscillatoria agardhii</name>
    <dbReference type="NCBI Taxonomy" id="1160"/>
    <lineage>
        <taxon>Bacteria</taxon>
        <taxon>Bacillati</taxon>
        <taxon>Cyanobacteriota</taxon>
        <taxon>Cyanophyceae</taxon>
        <taxon>Oscillatoriophycideae</taxon>
        <taxon>Oscillatoriales</taxon>
        <taxon>Microcoleaceae</taxon>
        <taxon>Planktothrix</taxon>
    </lineage>
</organism>
<dbReference type="GeneID" id="77286376"/>
<dbReference type="SUPFAM" id="SSF52540">
    <property type="entry name" value="P-loop containing nucleoside triphosphate hydrolases"/>
    <property type="match status" value="1"/>
</dbReference>
<dbReference type="RefSeq" id="WP_235750876.1">
    <property type="nucleotide sequence ID" value="NZ_JBEIHM010000017.1"/>
</dbReference>
<name>A0A1J1JG58_PLAAG</name>
<reference evidence="1" key="1">
    <citation type="submission" date="2015-09" db="EMBL/GenBank/DDBJ databases">
        <authorList>
            <person name="Jackson K.R."/>
            <person name="Lunt B.L."/>
            <person name="Fisher J.N.B."/>
            <person name="Gardner A.V."/>
            <person name="Bailey M.E."/>
            <person name="Deus L.M."/>
            <person name="Earl A.S."/>
            <person name="Gibby P.D."/>
            <person name="Hartmann K.A."/>
            <person name="Liu J.E."/>
            <person name="Manci A.M."/>
            <person name="Nielsen D.A."/>
            <person name="Solomon M.B."/>
            <person name="Breakwell D.P."/>
            <person name="Burnett S.H."/>
            <person name="Grose J.H."/>
        </authorList>
    </citation>
    <scope>NUCLEOTIDE SEQUENCE</scope>
    <source>
        <strain evidence="1">7805</strain>
    </source>
</reference>
<dbReference type="EMBL" id="LO018304">
    <property type="protein sequence ID" value="CUM60371.1"/>
    <property type="molecule type" value="Genomic_DNA"/>
</dbReference>
<dbReference type="Gene3D" id="3.40.50.300">
    <property type="entry name" value="P-loop containing nucleotide triphosphate hydrolases"/>
    <property type="match status" value="1"/>
</dbReference>
<dbReference type="InterPro" id="IPR038729">
    <property type="entry name" value="Rad50/SbcC_AAA"/>
</dbReference>
<protein>
    <submittedName>
        <fullName evidence="1">Uncharacterized protein</fullName>
    </submittedName>
</protein>
<proteinExistence type="predicted"/>
<evidence type="ECO:0000313" key="1">
    <source>
        <dbReference type="EMBL" id="CUM60371.1"/>
    </source>
</evidence>